<dbReference type="Proteomes" id="UP001419268">
    <property type="component" value="Unassembled WGS sequence"/>
</dbReference>
<sequence>MKKWKKKEKRIEFCQLKKVTAIPQQFKVYTRICYIYRQRKSIAIHQRVIK</sequence>
<accession>A0AAP0J416</accession>
<evidence type="ECO:0000313" key="2">
    <source>
        <dbReference type="Proteomes" id="UP001419268"/>
    </source>
</evidence>
<name>A0AAP0J416_9MAGN</name>
<protein>
    <submittedName>
        <fullName evidence="1">Uncharacterized protein</fullName>
    </submittedName>
</protein>
<dbReference type="AlphaFoldDB" id="A0AAP0J416"/>
<gene>
    <name evidence="1" type="ORF">Scep_014547</name>
</gene>
<comment type="caution">
    <text evidence="1">The sequence shown here is derived from an EMBL/GenBank/DDBJ whole genome shotgun (WGS) entry which is preliminary data.</text>
</comment>
<proteinExistence type="predicted"/>
<reference evidence="1 2" key="1">
    <citation type="submission" date="2024-01" db="EMBL/GenBank/DDBJ databases">
        <title>Genome assemblies of Stephania.</title>
        <authorList>
            <person name="Yang L."/>
        </authorList>
    </citation>
    <scope>NUCLEOTIDE SEQUENCE [LARGE SCALE GENOMIC DNA]</scope>
    <source>
        <strain evidence="1">JXDWG</strain>
        <tissue evidence="1">Leaf</tissue>
    </source>
</reference>
<dbReference type="EMBL" id="JBBNAG010000006">
    <property type="protein sequence ID" value="KAK9125701.1"/>
    <property type="molecule type" value="Genomic_DNA"/>
</dbReference>
<keyword evidence="2" id="KW-1185">Reference proteome</keyword>
<evidence type="ECO:0000313" key="1">
    <source>
        <dbReference type="EMBL" id="KAK9125701.1"/>
    </source>
</evidence>
<organism evidence="1 2">
    <name type="scientific">Stephania cephalantha</name>
    <dbReference type="NCBI Taxonomy" id="152367"/>
    <lineage>
        <taxon>Eukaryota</taxon>
        <taxon>Viridiplantae</taxon>
        <taxon>Streptophyta</taxon>
        <taxon>Embryophyta</taxon>
        <taxon>Tracheophyta</taxon>
        <taxon>Spermatophyta</taxon>
        <taxon>Magnoliopsida</taxon>
        <taxon>Ranunculales</taxon>
        <taxon>Menispermaceae</taxon>
        <taxon>Menispermoideae</taxon>
        <taxon>Cissampelideae</taxon>
        <taxon>Stephania</taxon>
    </lineage>
</organism>